<dbReference type="PANTHER" id="PTHR37563">
    <property type="entry name" value="PHYTANOYL-COA DIOXYGENASE FAMILY PROTEIN (AFU_ORTHOLOGUE AFUA_2G03330)"/>
    <property type="match status" value="1"/>
</dbReference>
<dbReference type="SMART" id="SM00223">
    <property type="entry name" value="APPLE"/>
    <property type="match status" value="1"/>
</dbReference>
<dbReference type="Gene3D" id="2.60.120.620">
    <property type="entry name" value="q2cbj1_9rhob like domain"/>
    <property type="match status" value="1"/>
</dbReference>
<dbReference type="Pfam" id="PF05721">
    <property type="entry name" value="PhyH"/>
    <property type="match status" value="1"/>
</dbReference>
<keyword evidence="3" id="KW-0732">Signal</keyword>
<sequence>MAALSPAQRHRGVCCGQALIQLALVATSHAVADFAVHHGVQEDLEVFADPSCFDGKGRTPEKCCGHVPHAGPCLWGNLLSDGYCCNLSSECFAWGVFIDGDDARDPMPARTGLECRHLCQAEPKCQAWSFVLATIPAEELRFSCWLKTRLWSSGEALRRQRGVVSGSRHCPGVHADTLHQLQALRTMDLRQEPDAAVVRPSLDPEGYAQRAAESILRRGWAVVRGALGAEEAEELMAASHRAMEDLLDRDPERVGNRGPRRYSLGSASKTHHMAHVPEWARLIDNPVITPILRLVFQDAGEQNGTDDYVAIGGGGDVVLGQTDSLQWQWLHVDLPRWEIYDRIHPPPGIGVNFAVHDVSCQGGAMRLIPGTHVMPYLMHKMAPHTETAMLEEMGLSRVFACPLQRGDVLLRDLRLWHAGSANLETEVRHSPNAEFLAPWYAKLTKGTSDHLAPREAIPKNVWEGLSLHGQHVSMSARAEGDLDTGFHQKIIVPQQFD</sequence>
<dbReference type="SUPFAM" id="SSF57414">
    <property type="entry name" value="Hairpin loop containing domain-like"/>
    <property type="match status" value="1"/>
</dbReference>
<evidence type="ECO:0000313" key="6">
    <source>
        <dbReference type="Proteomes" id="UP000654075"/>
    </source>
</evidence>
<feature type="domain" description="Apple" evidence="4">
    <location>
        <begin position="91"/>
        <end position="170"/>
    </location>
</feature>
<dbReference type="OrthoDB" id="407832at2759"/>
<evidence type="ECO:0000256" key="1">
    <source>
        <dbReference type="ARBA" id="ARBA00022737"/>
    </source>
</evidence>
<dbReference type="GO" id="GO:0006508">
    <property type="term" value="P:proteolysis"/>
    <property type="evidence" value="ECO:0007669"/>
    <property type="project" value="InterPro"/>
</dbReference>
<dbReference type="InterPro" id="IPR008775">
    <property type="entry name" value="Phytyl_CoA_dOase-like"/>
</dbReference>
<reference evidence="5" key="1">
    <citation type="submission" date="2021-02" db="EMBL/GenBank/DDBJ databases">
        <authorList>
            <person name="Dougan E. K."/>
            <person name="Rhodes N."/>
            <person name="Thang M."/>
            <person name="Chan C."/>
        </authorList>
    </citation>
    <scope>NUCLEOTIDE SEQUENCE</scope>
</reference>
<accession>A0A813GN19</accession>
<evidence type="ECO:0000256" key="3">
    <source>
        <dbReference type="SAM" id="SignalP"/>
    </source>
</evidence>
<comment type="caution">
    <text evidence="5">The sequence shown here is derived from an EMBL/GenBank/DDBJ whole genome shotgun (WGS) entry which is preliminary data.</text>
</comment>
<feature type="chain" id="PRO_5032943894" description="Apple domain-containing protein" evidence="3">
    <location>
        <begin position="31"/>
        <end position="497"/>
    </location>
</feature>
<dbReference type="InterPro" id="IPR000177">
    <property type="entry name" value="Apple"/>
</dbReference>
<dbReference type="EMBL" id="CAJNNV010028962">
    <property type="protein sequence ID" value="CAE8626382.1"/>
    <property type="molecule type" value="Genomic_DNA"/>
</dbReference>
<dbReference type="Gene3D" id="3.50.4.10">
    <property type="entry name" value="Hepatocyte Growth Factor"/>
    <property type="match status" value="1"/>
</dbReference>
<evidence type="ECO:0000313" key="5">
    <source>
        <dbReference type="EMBL" id="CAE8626382.1"/>
    </source>
</evidence>
<dbReference type="Proteomes" id="UP000654075">
    <property type="component" value="Unassembled WGS sequence"/>
</dbReference>
<organism evidence="5 6">
    <name type="scientific">Polarella glacialis</name>
    <name type="common">Dinoflagellate</name>
    <dbReference type="NCBI Taxonomy" id="89957"/>
    <lineage>
        <taxon>Eukaryota</taxon>
        <taxon>Sar</taxon>
        <taxon>Alveolata</taxon>
        <taxon>Dinophyceae</taxon>
        <taxon>Suessiales</taxon>
        <taxon>Suessiaceae</taxon>
        <taxon>Polarella</taxon>
    </lineage>
</organism>
<evidence type="ECO:0000256" key="2">
    <source>
        <dbReference type="ARBA" id="ARBA00023157"/>
    </source>
</evidence>
<dbReference type="PANTHER" id="PTHR37563:SF2">
    <property type="entry name" value="PHYTANOYL-COA DIOXYGENASE FAMILY PROTEIN (AFU_ORTHOLOGUE AFUA_2G03330)"/>
    <property type="match status" value="1"/>
</dbReference>
<protein>
    <recommendedName>
        <fullName evidence="4">Apple domain-containing protein</fullName>
    </recommendedName>
</protein>
<feature type="signal peptide" evidence="3">
    <location>
        <begin position="1"/>
        <end position="30"/>
    </location>
</feature>
<dbReference type="InterPro" id="IPR003609">
    <property type="entry name" value="Pan_app"/>
</dbReference>
<dbReference type="InterPro" id="IPR051961">
    <property type="entry name" value="Fungal_Metabolite_Diox"/>
</dbReference>
<dbReference type="SUPFAM" id="SSF51197">
    <property type="entry name" value="Clavaminate synthase-like"/>
    <property type="match status" value="1"/>
</dbReference>
<gene>
    <name evidence="5" type="ORF">PGLA1383_LOCUS43314</name>
</gene>
<name>A0A813GN19_POLGL</name>
<dbReference type="AlphaFoldDB" id="A0A813GN19"/>
<dbReference type="Pfam" id="PF14295">
    <property type="entry name" value="PAN_4"/>
    <property type="match status" value="1"/>
</dbReference>
<evidence type="ECO:0000259" key="4">
    <source>
        <dbReference type="SMART" id="SM00223"/>
    </source>
</evidence>
<proteinExistence type="predicted"/>
<dbReference type="GO" id="GO:0005576">
    <property type="term" value="C:extracellular region"/>
    <property type="evidence" value="ECO:0007669"/>
    <property type="project" value="InterPro"/>
</dbReference>
<keyword evidence="1" id="KW-0677">Repeat</keyword>
<keyword evidence="6" id="KW-1185">Reference proteome</keyword>
<keyword evidence="2" id="KW-1015">Disulfide bond</keyword>